<evidence type="ECO:0000313" key="11">
    <source>
        <dbReference type="Proteomes" id="UP000503117"/>
    </source>
</evidence>
<evidence type="ECO:0000256" key="2">
    <source>
        <dbReference type="ARBA" id="ARBA00022525"/>
    </source>
</evidence>
<dbReference type="CDD" id="cd04277">
    <property type="entry name" value="ZnMc_serralysin_like"/>
    <property type="match status" value="1"/>
</dbReference>
<sequence>MGTTTAGPTTVTYSFPWTTNANAVYSGAGGGRYSPDNEASAAQHYGLDATQQAAATGALQAWANVANINPVLVAETSTSVGDIRLGFTSATQSSSDGGQAWGWAYFPTANTPSGGDVWISTSTTSTDWSVGSYNYMSLVHELGHALGLKHPFEDGDVDLAHANREYSIMAYDDAPNSVWVDFSRTSAGYSWKSYNIVPDSPMVNDIAAIQYLYGANTGYNTGNNTYTFDPATPFLHTIWDAGGNDTISIANFTVGSVIDLQAGHYSSLRMVAEQSPAGVVWNTAPPTTTYDGTNNLGIAYGVTIENAIGGSGNDTLIGNAVANHLQGNGGANSIDGGDGIDTAVYTGNFSSYALAATSTGYLVTLQSNPSQTDTLTNIERLSFANASMALNLNSLAEDPLQAQYTALAEKFYVAYFGRPADATGLANMVSQFNGANVPTNTTDFVAAYATNATVKSLIDSFGNSAESATLYHGTNRDFVTAIYAHLLGRTPDLDGLNYWTGELDNGNLVRGWAALNIAAGAEANKTAQGQVDAALVANRVTVAANFTALLDTPAEVGGYAGDAAAATARALLDRVDQNSSILAYESTVISTVAQMSSLAQGGTALAQLIGVQHIDHGLMLA</sequence>
<dbReference type="SUPFAM" id="SSF55486">
    <property type="entry name" value="Metalloproteases ('zincins'), catalytic domain"/>
    <property type="match status" value="1"/>
</dbReference>
<keyword evidence="4" id="KW-0479">Metal-binding</keyword>
<dbReference type="SUPFAM" id="SSF51120">
    <property type="entry name" value="beta-Roll"/>
    <property type="match status" value="1"/>
</dbReference>
<reference evidence="10 11" key="1">
    <citation type="submission" date="2020-04" db="EMBL/GenBank/DDBJ databases">
        <title>Genome sequencing of novel species.</title>
        <authorList>
            <person name="Heo J."/>
            <person name="Kim S.-J."/>
            <person name="Kim J.-S."/>
            <person name="Hong S.-B."/>
            <person name="Kwon S.-W."/>
        </authorList>
    </citation>
    <scope>NUCLEOTIDE SEQUENCE [LARGE SCALE GENOMIC DNA]</scope>
    <source>
        <strain evidence="10 11">AF9R3</strain>
    </source>
</reference>
<dbReference type="Pfam" id="PF00413">
    <property type="entry name" value="Peptidase_M10"/>
    <property type="match status" value="1"/>
</dbReference>
<dbReference type="PANTHER" id="PTHR10201:SF323">
    <property type="entry name" value="MATRIX METALLOPROTEINASE-21"/>
    <property type="match status" value="1"/>
</dbReference>
<evidence type="ECO:0000256" key="1">
    <source>
        <dbReference type="ARBA" id="ARBA00004613"/>
    </source>
</evidence>
<dbReference type="InterPro" id="IPR013858">
    <property type="entry name" value="Peptidase_M10B_C"/>
</dbReference>
<evidence type="ECO:0000256" key="6">
    <source>
        <dbReference type="ARBA" id="ARBA00022801"/>
    </source>
</evidence>
<dbReference type="Pfam" id="PF13946">
    <property type="entry name" value="DUF4214"/>
    <property type="match status" value="1"/>
</dbReference>
<dbReference type="Pfam" id="PF08548">
    <property type="entry name" value="Peptidase_M10_C"/>
    <property type="match status" value="2"/>
</dbReference>
<dbReference type="Gene3D" id="3.40.390.10">
    <property type="entry name" value="Collagenase (Catalytic Domain)"/>
    <property type="match status" value="1"/>
</dbReference>
<dbReference type="InterPro" id="IPR001818">
    <property type="entry name" value="Pept_M10_metallopeptidase"/>
</dbReference>
<keyword evidence="7" id="KW-0862">Zinc</keyword>
<name>A0ABX6M9R1_9BURK</name>
<protein>
    <submittedName>
        <fullName evidence="10">DUF4214 domain-containing protein</fullName>
    </submittedName>
</protein>
<dbReference type="InterPro" id="IPR025282">
    <property type="entry name" value="DUF4214"/>
</dbReference>
<dbReference type="SMART" id="SM00235">
    <property type="entry name" value="ZnMc"/>
    <property type="match status" value="1"/>
</dbReference>
<dbReference type="RefSeq" id="WP_169112584.1">
    <property type="nucleotide sequence ID" value="NZ_CP051684.1"/>
</dbReference>
<keyword evidence="6" id="KW-0378">Hydrolase</keyword>
<dbReference type="Proteomes" id="UP000503117">
    <property type="component" value="Chromosome"/>
</dbReference>
<dbReference type="InterPro" id="IPR034033">
    <property type="entry name" value="Serralysin-like"/>
</dbReference>
<dbReference type="InterPro" id="IPR006026">
    <property type="entry name" value="Peptidase_Metallo"/>
</dbReference>
<comment type="subcellular location">
    <subcellularLocation>
        <location evidence="1">Secreted</location>
    </subcellularLocation>
</comment>
<dbReference type="PANTHER" id="PTHR10201">
    <property type="entry name" value="MATRIX METALLOPROTEINASE"/>
    <property type="match status" value="1"/>
</dbReference>
<feature type="domain" description="Peptidase metallopeptidase" evidence="9">
    <location>
        <begin position="2"/>
        <end position="184"/>
    </location>
</feature>
<evidence type="ECO:0000256" key="5">
    <source>
        <dbReference type="ARBA" id="ARBA00022737"/>
    </source>
</evidence>
<dbReference type="Gene3D" id="2.150.10.10">
    <property type="entry name" value="Serralysin-like metalloprotease, C-terminal"/>
    <property type="match status" value="1"/>
</dbReference>
<keyword evidence="3" id="KW-0645">Protease</keyword>
<dbReference type="InterPro" id="IPR038255">
    <property type="entry name" value="PBS_linker_sf"/>
</dbReference>
<proteinExistence type="predicted"/>
<accession>A0ABX6M9R1</accession>
<evidence type="ECO:0000256" key="3">
    <source>
        <dbReference type="ARBA" id="ARBA00022670"/>
    </source>
</evidence>
<keyword evidence="2" id="KW-0964">Secreted</keyword>
<evidence type="ECO:0000256" key="4">
    <source>
        <dbReference type="ARBA" id="ARBA00022723"/>
    </source>
</evidence>
<keyword evidence="8" id="KW-0482">Metalloprotease</keyword>
<dbReference type="InterPro" id="IPR011049">
    <property type="entry name" value="Serralysin-like_metalloprot_C"/>
</dbReference>
<evidence type="ECO:0000256" key="7">
    <source>
        <dbReference type="ARBA" id="ARBA00022833"/>
    </source>
</evidence>
<evidence type="ECO:0000256" key="8">
    <source>
        <dbReference type="ARBA" id="ARBA00023049"/>
    </source>
</evidence>
<dbReference type="EMBL" id="CP051684">
    <property type="protein sequence ID" value="QJD91061.1"/>
    <property type="molecule type" value="Genomic_DNA"/>
</dbReference>
<gene>
    <name evidence="10" type="ORF">HH213_13790</name>
</gene>
<evidence type="ECO:0000259" key="9">
    <source>
        <dbReference type="SMART" id="SM00235"/>
    </source>
</evidence>
<evidence type="ECO:0000313" key="10">
    <source>
        <dbReference type="EMBL" id="QJD91061.1"/>
    </source>
</evidence>
<dbReference type="Gene3D" id="1.10.3130.20">
    <property type="entry name" value="Phycobilisome linker domain"/>
    <property type="match status" value="1"/>
</dbReference>
<dbReference type="InterPro" id="IPR024079">
    <property type="entry name" value="MetalloPept_cat_dom_sf"/>
</dbReference>
<keyword evidence="11" id="KW-1185">Reference proteome</keyword>
<keyword evidence="5" id="KW-0677">Repeat</keyword>
<organism evidence="10 11">
    <name type="scientific">Duganella dendranthematis</name>
    <dbReference type="NCBI Taxonomy" id="2728021"/>
    <lineage>
        <taxon>Bacteria</taxon>
        <taxon>Pseudomonadati</taxon>
        <taxon>Pseudomonadota</taxon>
        <taxon>Betaproteobacteria</taxon>
        <taxon>Burkholderiales</taxon>
        <taxon>Oxalobacteraceae</taxon>
        <taxon>Telluria group</taxon>
        <taxon>Duganella</taxon>
    </lineage>
</organism>